<dbReference type="AlphaFoldDB" id="A0AAV9Z1W5"/>
<feature type="compositionally biased region" description="Basic and acidic residues" evidence="1">
    <location>
        <begin position="476"/>
        <end position="529"/>
    </location>
</feature>
<name>A0AAV9Z1W5_9AGAR</name>
<feature type="compositionally biased region" description="Gly residues" evidence="1">
    <location>
        <begin position="559"/>
        <end position="584"/>
    </location>
</feature>
<feature type="region of interest" description="Disordered" evidence="1">
    <location>
        <begin position="1"/>
        <end position="20"/>
    </location>
</feature>
<feature type="compositionally biased region" description="Basic residues" evidence="1">
    <location>
        <begin position="1"/>
        <end position="19"/>
    </location>
</feature>
<protein>
    <submittedName>
        <fullName evidence="2">Uncharacterized protein</fullName>
    </submittedName>
</protein>
<feature type="compositionally biased region" description="Basic and acidic residues" evidence="1">
    <location>
        <begin position="426"/>
        <end position="442"/>
    </location>
</feature>
<feature type="region of interest" description="Disordered" evidence="1">
    <location>
        <begin position="371"/>
        <end position="615"/>
    </location>
</feature>
<gene>
    <name evidence="2" type="ORF">R3P38DRAFT_3244642</name>
</gene>
<feature type="compositionally biased region" description="Low complexity" evidence="1">
    <location>
        <begin position="380"/>
        <end position="405"/>
    </location>
</feature>
<proteinExistence type="predicted"/>
<accession>A0AAV9Z1W5</accession>
<evidence type="ECO:0000313" key="2">
    <source>
        <dbReference type="EMBL" id="KAK6967168.1"/>
    </source>
</evidence>
<keyword evidence="3" id="KW-1185">Reference proteome</keyword>
<sequence>MAKSKGPKKQQTRKRKRTWTRIEKKDRRNLRLWAEGARETILQPHLAGYMDALERGWRAERDYVRDVCNEFHARISWRLGDDEEPEEPLPEYDPLSPPEAEELDEEELGAKRTRIETLNARINRWLKYRAKKIRRPTTRDRTQDAWGLLLSKLAGIKSPPKARQGFQQYMVESYESEIKPVVEARWKAQLVEADGTSLKTGKGPNAPFRAQVAREMFKALSEEEQDALVLRAKSEAAEERTDYLEKMKGPVSREPKDRQECIDNLGTFMTEVLRGVHEYTGLSCFAVFGGPIPMYDGDLRTLTVAYGRNQEPSPSHFPQWEKARFGRDVLDFMREWLKTAYTPAQCAEAAMPKDDEGDPLARAKYRIDAVDDWDGEVGDSDSASGDDSSSDSSSASGSDSGSDSTSDSENDSGAERDIRARKKKGAKEVAARKERAKAAEKVKRSKAAKTASKPKATAKALGDKGKGKAKATGMEIGKDKGKAKEIGKDKGKAKEIVKEKAKNKEGGAKGSGEGERGTKRGGEEPAGERSKKKTRRAEEGGAGRADNGSGAKEKEGEANGAGGKSSAGPDGGAGGAAEGGGEAGGKATDDEAARTNDEDTARTNEPLPPACPSDAPEYFAQVYAEVSTTGLGEDFNALLTSLSSLEKAYKWAKWEKGGVSKGLRTTNRPQQVQAWVQAGRGSRGVMGGGAGPTLSDTQAFGETWWGWWRGMQPVWRKPNDGSTGFLRDSFPAGGGENWMTLRFPGPNGALSLIASLFWWGKRLREKQISGDGLKSWEEAVVDVTWMLRGLAEAEGNGGEGHGE</sequence>
<dbReference type="Proteomes" id="UP001362999">
    <property type="component" value="Unassembled WGS sequence"/>
</dbReference>
<comment type="caution">
    <text evidence="2">The sequence shown here is derived from an EMBL/GenBank/DDBJ whole genome shotgun (WGS) entry which is preliminary data.</text>
</comment>
<dbReference type="EMBL" id="JAWWNJ010000242">
    <property type="protein sequence ID" value="KAK6967168.1"/>
    <property type="molecule type" value="Genomic_DNA"/>
</dbReference>
<feature type="region of interest" description="Disordered" evidence="1">
    <location>
        <begin position="82"/>
        <end position="108"/>
    </location>
</feature>
<feature type="compositionally biased region" description="Basic and acidic residues" evidence="1">
    <location>
        <begin position="587"/>
        <end position="602"/>
    </location>
</feature>
<feature type="compositionally biased region" description="Low complexity" evidence="1">
    <location>
        <begin position="448"/>
        <end position="460"/>
    </location>
</feature>
<reference evidence="2 3" key="1">
    <citation type="journal article" date="2024" name="J Genomics">
        <title>Draft genome sequencing and assembly of Favolaschia claudopus CIRM-BRFM 2984 isolated from oak limbs.</title>
        <authorList>
            <person name="Navarro D."/>
            <person name="Drula E."/>
            <person name="Chaduli D."/>
            <person name="Cazenave R."/>
            <person name="Ahrendt S."/>
            <person name="Wang J."/>
            <person name="Lipzen A."/>
            <person name="Daum C."/>
            <person name="Barry K."/>
            <person name="Grigoriev I.V."/>
            <person name="Favel A."/>
            <person name="Rosso M.N."/>
            <person name="Martin F."/>
        </authorList>
    </citation>
    <scope>NUCLEOTIDE SEQUENCE [LARGE SCALE GENOMIC DNA]</scope>
    <source>
        <strain evidence="2 3">CIRM-BRFM 2984</strain>
    </source>
</reference>
<organism evidence="2 3">
    <name type="scientific">Favolaschia claudopus</name>
    <dbReference type="NCBI Taxonomy" id="2862362"/>
    <lineage>
        <taxon>Eukaryota</taxon>
        <taxon>Fungi</taxon>
        <taxon>Dikarya</taxon>
        <taxon>Basidiomycota</taxon>
        <taxon>Agaricomycotina</taxon>
        <taxon>Agaricomycetes</taxon>
        <taxon>Agaricomycetidae</taxon>
        <taxon>Agaricales</taxon>
        <taxon>Marasmiineae</taxon>
        <taxon>Mycenaceae</taxon>
        <taxon>Favolaschia</taxon>
    </lineage>
</organism>
<evidence type="ECO:0000313" key="3">
    <source>
        <dbReference type="Proteomes" id="UP001362999"/>
    </source>
</evidence>
<evidence type="ECO:0000256" key="1">
    <source>
        <dbReference type="SAM" id="MobiDB-lite"/>
    </source>
</evidence>